<reference evidence="2" key="1">
    <citation type="submission" date="2016-10" db="EMBL/GenBank/DDBJ databases">
        <authorList>
            <person name="Varghese N."/>
            <person name="Submissions S."/>
        </authorList>
    </citation>
    <scope>NUCLEOTIDE SEQUENCE [LARGE SCALE GENOMIC DNA]</scope>
    <source>
        <strain evidence="2">XBD1002</strain>
    </source>
</reference>
<dbReference type="EMBL" id="FORI01000011">
    <property type="protein sequence ID" value="SFJ02970.1"/>
    <property type="molecule type" value="Genomic_DNA"/>
</dbReference>
<sequence length="46" mass="5300">MSEKCQKKLKGKDLIFAPLIEEVDLDVAKSYITKLTNFYNDGILYC</sequence>
<keyword evidence="2" id="KW-1185">Reference proteome</keyword>
<gene>
    <name evidence="1" type="ORF">SAMN04487775_11199</name>
</gene>
<evidence type="ECO:0000313" key="2">
    <source>
        <dbReference type="Proteomes" id="UP000182737"/>
    </source>
</evidence>
<dbReference type="Proteomes" id="UP000182737">
    <property type="component" value="Unassembled WGS sequence"/>
</dbReference>
<accession>A0A1I3N1R1</accession>
<organism evidence="1 2">
    <name type="scientific">Treponema bryantii</name>
    <dbReference type="NCBI Taxonomy" id="163"/>
    <lineage>
        <taxon>Bacteria</taxon>
        <taxon>Pseudomonadati</taxon>
        <taxon>Spirochaetota</taxon>
        <taxon>Spirochaetia</taxon>
        <taxon>Spirochaetales</taxon>
        <taxon>Treponemataceae</taxon>
        <taxon>Treponema</taxon>
    </lineage>
</organism>
<dbReference type="AlphaFoldDB" id="A0A1I3N1R1"/>
<name>A0A1I3N1R1_9SPIR</name>
<proteinExistence type="predicted"/>
<evidence type="ECO:0000313" key="1">
    <source>
        <dbReference type="EMBL" id="SFJ02970.1"/>
    </source>
</evidence>
<protein>
    <submittedName>
        <fullName evidence="1">Uncharacterized protein</fullName>
    </submittedName>
</protein>